<keyword evidence="1" id="KW-1133">Transmembrane helix</keyword>
<dbReference type="InterPro" id="IPR021517">
    <property type="entry name" value="DUF3180"/>
</dbReference>
<accession>A0A6J6F983</accession>
<evidence type="ECO:0000256" key="1">
    <source>
        <dbReference type="SAM" id="Phobius"/>
    </source>
</evidence>
<feature type="transmembrane region" description="Helical" evidence="1">
    <location>
        <begin position="82"/>
        <end position="103"/>
    </location>
</feature>
<keyword evidence="1" id="KW-0812">Transmembrane</keyword>
<feature type="transmembrane region" description="Helical" evidence="1">
    <location>
        <begin position="38"/>
        <end position="61"/>
    </location>
</feature>
<proteinExistence type="predicted"/>
<dbReference type="EMBL" id="CAEZTZ010000064">
    <property type="protein sequence ID" value="CAB4585206.1"/>
    <property type="molecule type" value="Genomic_DNA"/>
</dbReference>
<protein>
    <submittedName>
        <fullName evidence="2">Unannotated protein</fullName>
    </submittedName>
</protein>
<keyword evidence="1" id="KW-0472">Membrane</keyword>
<feature type="transmembrane region" description="Helical" evidence="1">
    <location>
        <begin position="115"/>
        <end position="135"/>
    </location>
</feature>
<gene>
    <name evidence="2" type="ORF">UFOPK1767_00586</name>
</gene>
<sequence>MKKTNPLFLVGLTPFAFGVGFALDWVLVSTGRTAVPVPWTLSICLVLIGMAVLALGARVRWAVKPVKGRRIDPIAAVTIVQLAKASALGGTLFFGATVGLLAFSTSRPVVVDAVIPSNIGGVVASLVLVAAALVAEWWCVLPPQDPDGEPA</sequence>
<dbReference type="AlphaFoldDB" id="A0A6J6F983"/>
<organism evidence="2">
    <name type="scientific">freshwater metagenome</name>
    <dbReference type="NCBI Taxonomy" id="449393"/>
    <lineage>
        <taxon>unclassified sequences</taxon>
        <taxon>metagenomes</taxon>
        <taxon>ecological metagenomes</taxon>
    </lineage>
</organism>
<dbReference type="Pfam" id="PF11377">
    <property type="entry name" value="DUF3180"/>
    <property type="match status" value="1"/>
</dbReference>
<name>A0A6J6F983_9ZZZZ</name>
<reference evidence="2" key="1">
    <citation type="submission" date="2020-05" db="EMBL/GenBank/DDBJ databases">
        <authorList>
            <person name="Chiriac C."/>
            <person name="Salcher M."/>
            <person name="Ghai R."/>
            <person name="Kavagutti S V."/>
        </authorList>
    </citation>
    <scope>NUCLEOTIDE SEQUENCE</scope>
</reference>
<evidence type="ECO:0000313" key="2">
    <source>
        <dbReference type="EMBL" id="CAB4585206.1"/>
    </source>
</evidence>